<dbReference type="InterPro" id="IPR013785">
    <property type="entry name" value="Aldolase_TIM"/>
</dbReference>
<proteinExistence type="inferred from homology"/>
<dbReference type="CDD" id="cd00502">
    <property type="entry name" value="DHQase_I"/>
    <property type="match status" value="1"/>
</dbReference>
<comment type="function">
    <text evidence="4">Involved in the third step of the chorismate pathway, which leads to the biosynthesis of aromatic amino acids. Catalyzes the cis-dehydration of 3-dehydroquinate (DHQ) and introduces the first double bond of the aromatic ring to yield 3-dehydroshikimate.</text>
</comment>
<keyword evidence="6" id="KW-1185">Reference proteome</keyword>
<reference evidence="5 6" key="1">
    <citation type="journal article" date="2020" name="New Microbes New Infect">
        <title>Sellimonas caecigallum sp. nov., description and genome sequence of a new member of the Sellimonas genus isolated from the cecum of feral chicken.</title>
        <authorList>
            <person name="Wongkuna S."/>
            <person name="Ghimire S."/>
            <person name="Antony L."/>
            <person name="Chankhamhaengdecha S."/>
            <person name="Janvilisri T."/>
            <person name="Scaria J."/>
        </authorList>
    </citation>
    <scope>NUCLEOTIDE SEQUENCE [LARGE SCALE GENOMIC DNA]</scope>
    <source>
        <strain evidence="5 6">SW451</strain>
    </source>
</reference>
<feature type="binding site" evidence="4">
    <location>
        <begin position="46"/>
        <end position="48"/>
    </location>
    <ligand>
        <name>3-dehydroquinate</name>
        <dbReference type="ChEBI" id="CHEBI:32364"/>
    </ligand>
</feature>
<evidence type="ECO:0000313" key="5">
    <source>
        <dbReference type="EMBL" id="MBY0757546.1"/>
    </source>
</evidence>
<evidence type="ECO:0000256" key="4">
    <source>
        <dbReference type="HAMAP-Rule" id="MF_00214"/>
    </source>
</evidence>
<dbReference type="SUPFAM" id="SSF51569">
    <property type="entry name" value="Aldolase"/>
    <property type="match status" value="1"/>
</dbReference>
<keyword evidence="3 4" id="KW-0704">Schiff base</keyword>
<sequence length="251" mass="28141">MRTVEIRNTVIGEGIPKICVPVMGGNKEDILESARRAAEERVDLAEWRADFFEGISETNAVEEVLRELRKILGSIPLLFTFRTKEEGGSAELETDAYIRLNLDVIRTRQADLVDIELFKGENHVDLLCKECLTHGTKLLMSNHDFEKTPEKDEIVKRLTKMQNLGADIAKIAVMPKKKEDVKKLLDATWEMQIFHDETPVVTMSMGDMGVISRVCGEFYGSSVTFGCIGQASAPGQLEVGILRQMLHRFAG</sequence>
<keyword evidence="4" id="KW-0057">Aromatic amino acid biosynthesis</keyword>
<dbReference type="Pfam" id="PF01487">
    <property type="entry name" value="DHquinase_I"/>
    <property type="match status" value="1"/>
</dbReference>
<accession>A0ABS7L3A5</accession>
<comment type="subunit">
    <text evidence="4">Homodimer.</text>
</comment>
<dbReference type="GO" id="GO:0003855">
    <property type="term" value="F:3-dehydroquinate dehydratase activity"/>
    <property type="evidence" value="ECO:0007669"/>
    <property type="project" value="UniProtKB-EC"/>
</dbReference>
<organism evidence="5 6">
    <name type="scientific">Sellimonas caecigallum</name>
    <dbReference type="NCBI Taxonomy" id="2592333"/>
    <lineage>
        <taxon>Bacteria</taxon>
        <taxon>Bacillati</taxon>
        <taxon>Bacillota</taxon>
        <taxon>Clostridia</taxon>
        <taxon>Lachnospirales</taxon>
        <taxon>Lachnospiraceae</taxon>
        <taxon>Sellimonas</taxon>
    </lineage>
</organism>
<dbReference type="Proteomes" id="UP000779049">
    <property type="component" value="Unassembled WGS sequence"/>
</dbReference>
<dbReference type="PROSITE" id="PS01028">
    <property type="entry name" value="DEHYDROQUINASE_I"/>
    <property type="match status" value="1"/>
</dbReference>
<protein>
    <recommendedName>
        <fullName evidence="4">3-dehydroquinate dehydratase</fullName>
        <shortName evidence="4">3-dehydroquinase</shortName>
        <ecNumber evidence="4">4.2.1.10</ecNumber>
    </recommendedName>
    <alternativeName>
        <fullName evidence="4">Type I DHQase</fullName>
    </alternativeName>
    <alternativeName>
        <fullName evidence="4">Type I dehydroquinase</fullName>
        <shortName evidence="4">DHQ1</shortName>
    </alternativeName>
</protein>
<dbReference type="NCBIfam" id="TIGR01093">
    <property type="entry name" value="aroD"/>
    <property type="match status" value="1"/>
</dbReference>
<dbReference type="HAMAP" id="MF_00214">
    <property type="entry name" value="AroD"/>
    <property type="match status" value="1"/>
</dbReference>
<comment type="pathway">
    <text evidence="4">Metabolic intermediate biosynthesis; chorismate biosynthesis; chorismate from D-erythrose 4-phosphate and phosphoenolpyruvate: step 3/7.</text>
</comment>
<feature type="binding site" evidence="4">
    <location>
        <position position="236"/>
    </location>
    <ligand>
        <name>3-dehydroquinate</name>
        <dbReference type="ChEBI" id="CHEBI:32364"/>
    </ligand>
</feature>
<comment type="caution">
    <text evidence="4">Lacks conserved residue(s) required for the propagation of feature annotation.</text>
</comment>
<comment type="catalytic activity">
    <reaction evidence="1 4">
        <text>3-dehydroquinate = 3-dehydroshikimate + H2O</text>
        <dbReference type="Rhea" id="RHEA:21096"/>
        <dbReference type="ChEBI" id="CHEBI:15377"/>
        <dbReference type="ChEBI" id="CHEBI:16630"/>
        <dbReference type="ChEBI" id="CHEBI:32364"/>
        <dbReference type="EC" id="4.2.1.10"/>
    </reaction>
</comment>
<feature type="binding site" evidence="4">
    <location>
        <position position="82"/>
    </location>
    <ligand>
        <name>3-dehydroquinate</name>
        <dbReference type="ChEBI" id="CHEBI:32364"/>
    </ligand>
</feature>
<dbReference type="PANTHER" id="PTHR43699">
    <property type="entry name" value="3-DEHYDROQUINATE DEHYDRATASE"/>
    <property type="match status" value="1"/>
</dbReference>
<evidence type="ECO:0000313" key="6">
    <source>
        <dbReference type="Proteomes" id="UP000779049"/>
    </source>
</evidence>
<dbReference type="EMBL" id="VIRV01000001">
    <property type="protein sequence ID" value="MBY0757546.1"/>
    <property type="molecule type" value="Genomic_DNA"/>
</dbReference>
<gene>
    <name evidence="4" type="primary">aroD</name>
    <name evidence="5" type="ORF">FLB61_00230</name>
</gene>
<keyword evidence="2 4" id="KW-0456">Lyase</keyword>
<dbReference type="InterPro" id="IPR001381">
    <property type="entry name" value="DHquinase_I"/>
</dbReference>
<comment type="caution">
    <text evidence="5">The sequence shown here is derived from an EMBL/GenBank/DDBJ whole genome shotgun (WGS) entry which is preliminary data.</text>
</comment>
<dbReference type="PANTHER" id="PTHR43699:SF1">
    <property type="entry name" value="3-DEHYDROQUINATE DEHYDRATASE"/>
    <property type="match status" value="1"/>
</dbReference>
<dbReference type="EC" id="4.2.1.10" evidence="4"/>
<comment type="similarity">
    <text evidence="4">Belongs to the type-I 3-dehydroquinase family.</text>
</comment>
<feature type="binding site" evidence="4">
    <location>
        <position position="213"/>
    </location>
    <ligand>
        <name>3-dehydroquinate</name>
        <dbReference type="ChEBI" id="CHEBI:32364"/>
    </ligand>
</feature>
<dbReference type="InterPro" id="IPR018508">
    <property type="entry name" value="3-dehydroquinate_DH_AS"/>
</dbReference>
<dbReference type="InterPro" id="IPR050146">
    <property type="entry name" value="Type-I_3-dehydroquinase"/>
</dbReference>
<feature type="active site" description="Schiff-base intermediate with substrate" evidence="4">
    <location>
        <position position="170"/>
    </location>
</feature>
<name>A0ABS7L3A5_9FIRM</name>
<dbReference type="Gene3D" id="3.20.20.70">
    <property type="entry name" value="Aldolase class I"/>
    <property type="match status" value="1"/>
</dbReference>
<dbReference type="RefSeq" id="WP_221919103.1">
    <property type="nucleotide sequence ID" value="NZ_CP173660.1"/>
</dbReference>
<evidence type="ECO:0000256" key="3">
    <source>
        <dbReference type="ARBA" id="ARBA00023270"/>
    </source>
</evidence>
<feature type="active site" description="Proton donor/acceptor" evidence="4">
    <location>
        <position position="143"/>
    </location>
</feature>
<feature type="binding site" evidence="4">
    <location>
        <position position="232"/>
    </location>
    <ligand>
        <name>3-dehydroquinate</name>
        <dbReference type="ChEBI" id="CHEBI:32364"/>
    </ligand>
</feature>
<evidence type="ECO:0000256" key="1">
    <source>
        <dbReference type="ARBA" id="ARBA00001864"/>
    </source>
</evidence>
<evidence type="ECO:0000256" key="2">
    <source>
        <dbReference type="ARBA" id="ARBA00023239"/>
    </source>
</evidence>
<keyword evidence="4" id="KW-0028">Amino-acid biosynthesis</keyword>